<keyword evidence="10" id="KW-1133">Transmembrane helix</keyword>
<evidence type="ECO:0000256" key="10">
    <source>
        <dbReference type="SAM" id="Phobius"/>
    </source>
</evidence>
<keyword evidence="10" id="KW-0812">Transmembrane</keyword>
<evidence type="ECO:0000256" key="6">
    <source>
        <dbReference type="ARBA" id="ARBA00023157"/>
    </source>
</evidence>
<sequence length="183" mass="18600">MEFKLFLCCFLVFCSCLFVGYSRELQSLDEIVDGFNPTGGNVGGGSGGGGDSMSCVTKLLPCKAYLNASSSSPPATCCIPLNEAVTNEAECLCNVLHNPEVMKSFNVTLDDALNVAKACGANADLTKCKSASSPTSTPTTPSSPTNSSTGGSSSNNTSSAGNGISHFGGVGFIAFLGVLLAVK</sequence>
<keyword evidence="10" id="KW-0472">Membrane</keyword>
<evidence type="ECO:0000259" key="12">
    <source>
        <dbReference type="Pfam" id="PF14368"/>
    </source>
</evidence>
<proteinExistence type="inferred from homology"/>
<dbReference type="SUPFAM" id="SSF47699">
    <property type="entry name" value="Bifunctional inhibitor/lipid-transfer protein/seed storage 2S albumin"/>
    <property type="match status" value="1"/>
</dbReference>
<evidence type="ECO:0000256" key="2">
    <source>
        <dbReference type="ARBA" id="ARBA00009748"/>
    </source>
</evidence>
<keyword evidence="6" id="KW-1015">Disulfide bond</keyword>
<evidence type="ECO:0000256" key="11">
    <source>
        <dbReference type="SAM" id="SignalP"/>
    </source>
</evidence>
<dbReference type="Proteomes" id="UP001280121">
    <property type="component" value="Unassembled WGS sequence"/>
</dbReference>
<feature type="transmembrane region" description="Helical" evidence="10">
    <location>
        <begin position="163"/>
        <end position="182"/>
    </location>
</feature>
<feature type="region of interest" description="Disordered" evidence="9">
    <location>
        <begin position="126"/>
        <end position="158"/>
    </location>
</feature>
<evidence type="ECO:0000256" key="7">
    <source>
        <dbReference type="ARBA" id="ARBA00023180"/>
    </source>
</evidence>
<dbReference type="Gene3D" id="1.10.110.10">
    <property type="entry name" value="Plant lipid-transfer and hydrophobic proteins"/>
    <property type="match status" value="1"/>
</dbReference>
<feature type="compositionally biased region" description="Low complexity" evidence="9">
    <location>
        <begin position="130"/>
        <end position="158"/>
    </location>
</feature>
<feature type="domain" description="Bifunctional inhibitor/plant lipid transfer protein/seed storage helical" evidence="12">
    <location>
        <begin position="53"/>
        <end position="128"/>
    </location>
</feature>
<reference evidence="13" key="1">
    <citation type="journal article" date="2023" name="Plant J.">
        <title>Genome sequences and population genomics provide insights into the demographic history, inbreeding, and mutation load of two 'living fossil' tree species of Dipteronia.</title>
        <authorList>
            <person name="Feng Y."/>
            <person name="Comes H.P."/>
            <person name="Chen J."/>
            <person name="Zhu S."/>
            <person name="Lu R."/>
            <person name="Zhang X."/>
            <person name="Li P."/>
            <person name="Qiu J."/>
            <person name="Olsen K.M."/>
            <person name="Qiu Y."/>
        </authorList>
    </citation>
    <scope>NUCLEOTIDE SEQUENCE</scope>
    <source>
        <strain evidence="13">KIB01</strain>
    </source>
</reference>
<evidence type="ECO:0000256" key="3">
    <source>
        <dbReference type="ARBA" id="ARBA00022475"/>
    </source>
</evidence>
<gene>
    <name evidence="13" type="ORF">Ddye_003136</name>
</gene>
<comment type="subcellular location">
    <subcellularLocation>
        <location evidence="1">Cell membrane</location>
        <topology evidence="1">Lipid-anchor</topology>
        <topology evidence="1">GPI-anchor</topology>
    </subcellularLocation>
</comment>
<keyword evidence="7" id="KW-0325">Glycoprotein</keyword>
<keyword evidence="14" id="KW-1185">Reference proteome</keyword>
<evidence type="ECO:0000256" key="5">
    <source>
        <dbReference type="ARBA" id="ARBA00022729"/>
    </source>
</evidence>
<dbReference type="PROSITE" id="PS51257">
    <property type="entry name" value="PROKAR_LIPOPROTEIN"/>
    <property type="match status" value="1"/>
</dbReference>
<accession>A0AAD9XSW5</accession>
<dbReference type="PANTHER" id="PTHR33044">
    <property type="entry name" value="BIFUNCTIONAL INHIBITOR/LIPID-TRANSFER PROTEIN/SEED STORAGE 2S ALBUMIN SUPERFAMILY PROTEIN-RELATED"/>
    <property type="match status" value="1"/>
</dbReference>
<evidence type="ECO:0000256" key="8">
    <source>
        <dbReference type="ARBA" id="ARBA00023288"/>
    </source>
</evidence>
<feature type="signal peptide" evidence="11">
    <location>
        <begin position="1"/>
        <end position="22"/>
    </location>
</feature>
<dbReference type="GO" id="GO:0005886">
    <property type="term" value="C:plasma membrane"/>
    <property type="evidence" value="ECO:0007669"/>
    <property type="project" value="UniProtKB-SubCell"/>
</dbReference>
<dbReference type="InterPro" id="IPR043325">
    <property type="entry name" value="LTSS"/>
</dbReference>
<comment type="caution">
    <text evidence="13">The sequence shown here is derived from an EMBL/GenBank/DDBJ whole genome shotgun (WGS) entry which is preliminary data.</text>
</comment>
<evidence type="ECO:0000256" key="1">
    <source>
        <dbReference type="ARBA" id="ARBA00004609"/>
    </source>
</evidence>
<dbReference type="GO" id="GO:0098552">
    <property type="term" value="C:side of membrane"/>
    <property type="evidence" value="ECO:0007669"/>
    <property type="project" value="UniProtKB-KW"/>
</dbReference>
<evidence type="ECO:0000256" key="9">
    <source>
        <dbReference type="SAM" id="MobiDB-lite"/>
    </source>
</evidence>
<evidence type="ECO:0000313" key="13">
    <source>
        <dbReference type="EMBL" id="KAK2664562.1"/>
    </source>
</evidence>
<dbReference type="EMBL" id="JANJYI010000001">
    <property type="protein sequence ID" value="KAK2664562.1"/>
    <property type="molecule type" value="Genomic_DNA"/>
</dbReference>
<organism evidence="13 14">
    <name type="scientific">Dipteronia dyeriana</name>
    <dbReference type="NCBI Taxonomy" id="168575"/>
    <lineage>
        <taxon>Eukaryota</taxon>
        <taxon>Viridiplantae</taxon>
        <taxon>Streptophyta</taxon>
        <taxon>Embryophyta</taxon>
        <taxon>Tracheophyta</taxon>
        <taxon>Spermatophyta</taxon>
        <taxon>Magnoliopsida</taxon>
        <taxon>eudicotyledons</taxon>
        <taxon>Gunneridae</taxon>
        <taxon>Pentapetalae</taxon>
        <taxon>rosids</taxon>
        <taxon>malvids</taxon>
        <taxon>Sapindales</taxon>
        <taxon>Sapindaceae</taxon>
        <taxon>Hippocastanoideae</taxon>
        <taxon>Acereae</taxon>
        <taxon>Dipteronia</taxon>
    </lineage>
</organism>
<evidence type="ECO:0000256" key="4">
    <source>
        <dbReference type="ARBA" id="ARBA00022622"/>
    </source>
</evidence>
<keyword evidence="5 11" id="KW-0732">Signal</keyword>
<keyword evidence="3" id="KW-1003">Cell membrane</keyword>
<keyword evidence="8" id="KW-0449">Lipoprotein</keyword>
<dbReference type="Pfam" id="PF14368">
    <property type="entry name" value="LTP_2"/>
    <property type="match status" value="1"/>
</dbReference>
<feature type="chain" id="PRO_5042296000" description="Bifunctional inhibitor/plant lipid transfer protein/seed storage helical domain-containing protein" evidence="11">
    <location>
        <begin position="23"/>
        <end position="183"/>
    </location>
</feature>
<keyword evidence="4" id="KW-0336">GPI-anchor</keyword>
<evidence type="ECO:0000313" key="14">
    <source>
        <dbReference type="Proteomes" id="UP001280121"/>
    </source>
</evidence>
<comment type="similarity">
    <text evidence="2">Belongs to the plant LTP family.</text>
</comment>
<name>A0AAD9XSW5_9ROSI</name>
<dbReference type="AlphaFoldDB" id="A0AAD9XSW5"/>
<dbReference type="InterPro" id="IPR016140">
    <property type="entry name" value="Bifunc_inhib/LTP/seed_store"/>
</dbReference>
<dbReference type="InterPro" id="IPR036312">
    <property type="entry name" value="Bifun_inhib/LTP/seed_sf"/>
</dbReference>
<protein>
    <recommendedName>
        <fullName evidence="12">Bifunctional inhibitor/plant lipid transfer protein/seed storage helical domain-containing protein</fullName>
    </recommendedName>
</protein>
<dbReference type="CDD" id="cd00010">
    <property type="entry name" value="AAI_LTSS"/>
    <property type="match status" value="1"/>
</dbReference>